<sequence>MSAIKTFFSQSSTTHSLTPASSPWKEDTSSCLYPSSSSTGALKGLGTSFKVLDIDIHGRRTVMEGKLGGPWKNEPDGIVMIQKELPPELVLVAGVVDNSMAIATYLDIFWILWSSASRIIGSNEDTLLVKTAFFCQVRRP</sequence>
<comment type="caution">
    <text evidence="1">The sequence shown here is derived from an EMBL/GenBank/DDBJ whole genome shotgun (WGS) entry which is preliminary data.</text>
</comment>
<reference evidence="1 2" key="1">
    <citation type="journal article" date="2018" name="Evol. Lett.">
        <title>Horizontal gene cluster transfer increased hallucinogenic mushroom diversity.</title>
        <authorList>
            <person name="Reynolds H.T."/>
            <person name="Vijayakumar V."/>
            <person name="Gluck-Thaler E."/>
            <person name="Korotkin H.B."/>
            <person name="Matheny P.B."/>
            <person name="Slot J.C."/>
        </authorList>
    </citation>
    <scope>NUCLEOTIDE SEQUENCE [LARGE SCALE GENOMIC DNA]</scope>
    <source>
        <strain evidence="1 2">SRW20</strain>
    </source>
</reference>
<name>A0A409XXH8_9AGAR</name>
<dbReference type="InParanoid" id="A0A409XXH8"/>
<evidence type="ECO:0000313" key="2">
    <source>
        <dbReference type="Proteomes" id="UP000284706"/>
    </source>
</evidence>
<dbReference type="AlphaFoldDB" id="A0A409XXH8"/>
<protein>
    <submittedName>
        <fullName evidence="1">Uncharacterized protein</fullName>
    </submittedName>
</protein>
<dbReference type="EMBL" id="NHYE01001425">
    <property type="protein sequence ID" value="PPQ95469.1"/>
    <property type="molecule type" value="Genomic_DNA"/>
</dbReference>
<organism evidence="1 2">
    <name type="scientific">Gymnopilus dilepis</name>
    <dbReference type="NCBI Taxonomy" id="231916"/>
    <lineage>
        <taxon>Eukaryota</taxon>
        <taxon>Fungi</taxon>
        <taxon>Dikarya</taxon>
        <taxon>Basidiomycota</taxon>
        <taxon>Agaricomycotina</taxon>
        <taxon>Agaricomycetes</taxon>
        <taxon>Agaricomycetidae</taxon>
        <taxon>Agaricales</taxon>
        <taxon>Agaricineae</taxon>
        <taxon>Hymenogastraceae</taxon>
        <taxon>Gymnopilus</taxon>
    </lineage>
</organism>
<evidence type="ECO:0000313" key="1">
    <source>
        <dbReference type="EMBL" id="PPQ95469.1"/>
    </source>
</evidence>
<proteinExistence type="predicted"/>
<dbReference type="Proteomes" id="UP000284706">
    <property type="component" value="Unassembled WGS sequence"/>
</dbReference>
<keyword evidence="2" id="KW-1185">Reference proteome</keyword>
<accession>A0A409XXH8</accession>
<gene>
    <name evidence="1" type="ORF">CVT26_008488</name>
</gene>